<comment type="caution">
    <text evidence="2">The sequence shown here is derived from an EMBL/GenBank/DDBJ whole genome shotgun (WGS) entry which is preliminary data.</text>
</comment>
<proteinExistence type="predicted"/>
<dbReference type="RefSeq" id="WP_157393017.1">
    <property type="nucleotide sequence ID" value="NZ_WRPP01000013.1"/>
</dbReference>
<evidence type="ECO:0000313" key="2">
    <source>
        <dbReference type="EMBL" id="MVU83434.1"/>
    </source>
</evidence>
<keyword evidence="1" id="KW-1133">Transmembrane helix</keyword>
<keyword evidence="3" id="KW-1185">Reference proteome</keyword>
<evidence type="ECO:0000256" key="1">
    <source>
        <dbReference type="SAM" id="Phobius"/>
    </source>
</evidence>
<feature type="transmembrane region" description="Helical" evidence="1">
    <location>
        <begin position="12"/>
        <end position="32"/>
    </location>
</feature>
<reference evidence="2 3" key="1">
    <citation type="submission" date="2019-12" db="EMBL/GenBank/DDBJ databases">
        <title>Nocardia sp. nov. ET3-3 isolated from soil.</title>
        <authorList>
            <person name="Kanchanasin P."/>
            <person name="Tanasupawat S."/>
            <person name="Yuki M."/>
            <person name="Kudo T."/>
        </authorList>
    </citation>
    <scope>NUCLEOTIDE SEQUENCE [LARGE SCALE GENOMIC DNA]</scope>
    <source>
        <strain evidence="2 3">ET3-3</strain>
    </source>
</reference>
<name>A0A7K1V9V8_9NOCA</name>
<keyword evidence="1" id="KW-0812">Transmembrane</keyword>
<accession>A0A7K1V9V8</accession>
<evidence type="ECO:0000313" key="3">
    <source>
        <dbReference type="Proteomes" id="UP000466794"/>
    </source>
</evidence>
<feature type="transmembrane region" description="Helical" evidence="1">
    <location>
        <begin position="38"/>
        <end position="56"/>
    </location>
</feature>
<sequence>MSAKALTPNQQVGFAMINIVTFLVGLGILAVLDPRDQLFLLTALVVAAILSAVNLMKWRIKATAADHLRYPAGKLADQ</sequence>
<keyword evidence="1" id="KW-0472">Membrane</keyword>
<gene>
    <name evidence="2" type="ORF">GPX89_40130</name>
</gene>
<dbReference type="Proteomes" id="UP000466794">
    <property type="component" value="Unassembled WGS sequence"/>
</dbReference>
<dbReference type="EMBL" id="WRPP01000013">
    <property type="protein sequence ID" value="MVU83434.1"/>
    <property type="molecule type" value="Genomic_DNA"/>
</dbReference>
<organism evidence="2 3">
    <name type="scientific">Nocardia terrae</name>
    <dbReference type="NCBI Taxonomy" id="2675851"/>
    <lineage>
        <taxon>Bacteria</taxon>
        <taxon>Bacillati</taxon>
        <taxon>Actinomycetota</taxon>
        <taxon>Actinomycetes</taxon>
        <taxon>Mycobacteriales</taxon>
        <taxon>Nocardiaceae</taxon>
        <taxon>Nocardia</taxon>
    </lineage>
</organism>
<protein>
    <submittedName>
        <fullName evidence="2">Uncharacterized protein</fullName>
    </submittedName>
</protein>
<dbReference type="AlphaFoldDB" id="A0A7K1V9V8"/>